<proteinExistence type="predicted"/>
<dbReference type="RefSeq" id="WP_183343069.1">
    <property type="nucleotide sequence ID" value="NZ_JACHNU010000004.1"/>
</dbReference>
<sequence length="138" mass="14616">MEADLLLCDHAEAINGKLYIMGAAWNMLQAPNQAISVALAIVVKVGWDEADQSHELVAELLDADGERIVMNGEAVAPSGRFELGRPAGVKPGSTLNMPLAFNLSGLVLGVGQYEWRLTIDGDTVARAPFAVVEPFGVA</sequence>
<dbReference type="AlphaFoldDB" id="A0A840IH99"/>
<comment type="caution">
    <text evidence="1">The sequence shown here is derived from an EMBL/GenBank/DDBJ whole genome shotgun (WGS) entry which is preliminary data.</text>
</comment>
<dbReference type="EMBL" id="JACHNU010000004">
    <property type="protein sequence ID" value="MBB4663330.1"/>
    <property type="molecule type" value="Genomic_DNA"/>
</dbReference>
<protein>
    <recommendedName>
        <fullName evidence="3">ApaG domain-containing protein</fullName>
    </recommendedName>
</protein>
<keyword evidence="2" id="KW-1185">Reference proteome</keyword>
<name>A0A840IH99_9ACTN</name>
<accession>A0A840IH99</accession>
<dbReference type="InterPro" id="IPR054221">
    <property type="entry name" value="DUF6941"/>
</dbReference>
<evidence type="ECO:0000313" key="1">
    <source>
        <dbReference type="EMBL" id="MBB4663330.1"/>
    </source>
</evidence>
<evidence type="ECO:0000313" key="2">
    <source>
        <dbReference type="Proteomes" id="UP000585272"/>
    </source>
</evidence>
<gene>
    <name evidence="1" type="ORF">BDZ31_002925</name>
</gene>
<dbReference type="Proteomes" id="UP000585272">
    <property type="component" value="Unassembled WGS sequence"/>
</dbReference>
<dbReference type="Pfam" id="PF22091">
    <property type="entry name" value="DUF6941"/>
    <property type="match status" value="1"/>
</dbReference>
<reference evidence="1 2" key="1">
    <citation type="submission" date="2020-08" db="EMBL/GenBank/DDBJ databases">
        <title>Genomic Encyclopedia of Archaeal and Bacterial Type Strains, Phase II (KMG-II): from individual species to whole genera.</title>
        <authorList>
            <person name="Goeker M."/>
        </authorList>
    </citation>
    <scope>NUCLEOTIDE SEQUENCE [LARGE SCALE GENOMIC DNA]</scope>
    <source>
        <strain evidence="1 2">DSM 23288</strain>
    </source>
</reference>
<evidence type="ECO:0008006" key="3">
    <source>
        <dbReference type="Google" id="ProtNLM"/>
    </source>
</evidence>
<organism evidence="1 2">
    <name type="scientific">Conexibacter arvalis</name>
    <dbReference type="NCBI Taxonomy" id="912552"/>
    <lineage>
        <taxon>Bacteria</taxon>
        <taxon>Bacillati</taxon>
        <taxon>Actinomycetota</taxon>
        <taxon>Thermoleophilia</taxon>
        <taxon>Solirubrobacterales</taxon>
        <taxon>Conexibacteraceae</taxon>
        <taxon>Conexibacter</taxon>
    </lineage>
</organism>